<dbReference type="InterPro" id="IPR051599">
    <property type="entry name" value="Cell_Envelope_Assoc"/>
</dbReference>
<evidence type="ECO:0000313" key="3">
    <source>
        <dbReference type="EMBL" id="OLF49493.1"/>
    </source>
</evidence>
<feature type="transmembrane region" description="Helical" evidence="1">
    <location>
        <begin position="102"/>
        <end position="122"/>
    </location>
</feature>
<feature type="domain" description="DUF218" evidence="2">
    <location>
        <begin position="160"/>
        <end position="303"/>
    </location>
</feature>
<dbReference type="GO" id="GO:0043164">
    <property type="term" value="P:Gram-negative-bacterium-type cell wall biogenesis"/>
    <property type="evidence" value="ECO:0007669"/>
    <property type="project" value="TreeGrafter"/>
</dbReference>
<protein>
    <submittedName>
        <fullName evidence="4">GdmH</fullName>
    </submittedName>
</protein>
<dbReference type="Proteomes" id="UP000255213">
    <property type="component" value="Unassembled WGS sequence"/>
</dbReference>
<evidence type="ECO:0000313" key="5">
    <source>
        <dbReference type="Proteomes" id="UP000186437"/>
    </source>
</evidence>
<keyword evidence="1" id="KW-1133">Transmembrane helix</keyword>
<reference evidence="3" key="1">
    <citation type="submission" date="2016-12" db="EMBL/GenBank/DDBJ databases">
        <authorList>
            <person name="Song W.-J."/>
            <person name="Kurnit D.M."/>
        </authorList>
    </citation>
    <scope>NUCLEOTIDE SEQUENCE [LARGE SCALE GENOMIC DNA]</scope>
    <source>
        <strain evidence="3">ATCC 51725</strain>
    </source>
</reference>
<feature type="transmembrane region" description="Helical" evidence="1">
    <location>
        <begin position="6"/>
        <end position="22"/>
    </location>
</feature>
<organism evidence="3 5">
    <name type="scientific">Streptococcus acidominimus</name>
    <dbReference type="NCBI Taxonomy" id="1326"/>
    <lineage>
        <taxon>Bacteria</taxon>
        <taxon>Bacillati</taxon>
        <taxon>Bacillota</taxon>
        <taxon>Bacilli</taxon>
        <taxon>Lactobacillales</taxon>
        <taxon>Streptococcaceae</taxon>
        <taxon>Streptococcus</taxon>
    </lineage>
</organism>
<dbReference type="Pfam" id="PF02698">
    <property type="entry name" value="DUF218"/>
    <property type="match status" value="1"/>
</dbReference>
<evidence type="ECO:0000313" key="4">
    <source>
        <dbReference type="EMBL" id="SUN07112.1"/>
    </source>
</evidence>
<sequence length="403" mass="45689">MILHLVWLIPALLFMALFLLEPRRLLNAYLFLIVLILFAFIMAGFFVVQLSLWDKQTAILILIGGLLLIPLSVLLSTIYLLFNGKQMITFEGRRLANLLSLFYGLAILITLALHFFGGYFLIRKITELLDSLLIYGSFIYLSYVAYGIFYNLFPLTYQPDYIIVLGSGLIGDKVPPLLAQRLDKGLFYYEKFGKQPTIIVSGGQGSDEAISEAQAMSRYLLDKGLASDKLLLEAHSTTTLENLTFSRKIIGETQDTPPRFLVVTNSFHSLRAGIYMRKLKLKGRSVGAKTAFYYLPSAWIRETAGLVLMYWKWHAVILGLTLLSWLHSFFFYPFIDSQKNLINYGITSISKIVVIFFASMNTNGLTAFSSVVILDLFGNYLVSKLIIPQINSARISKRFLRPR</sequence>
<dbReference type="Proteomes" id="UP000186437">
    <property type="component" value="Unassembled WGS sequence"/>
</dbReference>
<keyword evidence="1" id="KW-0812">Transmembrane</keyword>
<reference evidence="5" key="2">
    <citation type="submission" date="2016-12" db="EMBL/GenBank/DDBJ databases">
        <authorList>
            <person name="Gulvik C.A."/>
        </authorList>
    </citation>
    <scope>NUCLEOTIDE SEQUENCE [LARGE SCALE GENOMIC DNA]</scope>
    <source>
        <strain evidence="5">ATCC 51725</strain>
    </source>
</reference>
<feature type="transmembrane region" description="Helical" evidence="1">
    <location>
        <begin position="317"/>
        <end position="334"/>
    </location>
</feature>
<accession>A0A1Q8ECG2</accession>
<keyword evidence="1" id="KW-0472">Membrane</keyword>
<dbReference type="EMBL" id="UHEN01000001">
    <property type="protein sequence ID" value="SUN07112.1"/>
    <property type="molecule type" value="Genomic_DNA"/>
</dbReference>
<evidence type="ECO:0000256" key="1">
    <source>
        <dbReference type="SAM" id="Phobius"/>
    </source>
</evidence>
<evidence type="ECO:0000259" key="2">
    <source>
        <dbReference type="Pfam" id="PF02698"/>
    </source>
</evidence>
<evidence type="ECO:0000313" key="6">
    <source>
        <dbReference type="Proteomes" id="UP000255213"/>
    </source>
</evidence>
<dbReference type="InterPro" id="IPR003848">
    <property type="entry name" value="DUF218"/>
</dbReference>
<gene>
    <name evidence="3" type="ORF">BU200_06850</name>
    <name evidence="4" type="ORF">NCTC12957_01009</name>
</gene>
<dbReference type="AlphaFoldDB" id="A0A1Q8ECG2"/>
<keyword evidence="5" id="KW-1185">Reference proteome</keyword>
<feature type="transmembrane region" description="Helical" evidence="1">
    <location>
        <begin position="58"/>
        <end position="82"/>
    </location>
</feature>
<dbReference type="OrthoDB" id="9782395at2"/>
<dbReference type="PANTHER" id="PTHR30336">
    <property type="entry name" value="INNER MEMBRANE PROTEIN, PROBABLE PERMEASE"/>
    <property type="match status" value="1"/>
</dbReference>
<dbReference type="CDD" id="cd06259">
    <property type="entry name" value="YdcF-like"/>
    <property type="match status" value="1"/>
</dbReference>
<dbReference type="EMBL" id="MSJL01000029">
    <property type="protein sequence ID" value="OLF49493.1"/>
    <property type="molecule type" value="Genomic_DNA"/>
</dbReference>
<feature type="transmembrane region" description="Helical" evidence="1">
    <location>
        <begin position="134"/>
        <end position="153"/>
    </location>
</feature>
<reference evidence="4 6" key="3">
    <citation type="submission" date="2018-06" db="EMBL/GenBank/DDBJ databases">
        <authorList>
            <consortium name="Pathogen Informatics"/>
            <person name="Doyle S."/>
        </authorList>
    </citation>
    <scope>NUCLEOTIDE SEQUENCE [LARGE SCALE GENOMIC DNA]</scope>
    <source>
        <strain evidence="4 6">NCTC12957</strain>
    </source>
</reference>
<feature type="transmembrane region" description="Helical" evidence="1">
    <location>
        <begin position="29"/>
        <end position="52"/>
    </location>
</feature>
<dbReference type="PANTHER" id="PTHR30336:SF18">
    <property type="entry name" value="MEMBRANE PROTEIN"/>
    <property type="match status" value="1"/>
</dbReference>
<dbReference type="GO" id="GO:0005886">
    <property type="term" value="C:plasma membrane"/>
    <property type="evidence" value="ECO:0007669"/>
    <property type="project" value="TreeGrafter"/>
</dbReference>
<dbReference type="Gene3D" id="3.40.50.620">
    <property type="entry name" value="HUPs"/>
    <property type="match status" value="1"/>
</dbReference>
<proteinExistence type="predicted"/>
<dbReference type="InterPro" id="IPR014729">
    <property type="entry name" value="Rossmann-like_a/b/a_fold"/>
</dbReference>
<dbReference type="GO" id="GO:0000270">
    <property type="term" value="P:peptidoglycan metabolic process"/>
    <property type="evidence" value="ECO:0007669"/>
    <property type="project" value="TreeGrafter"/>
</dbReference>
<name>A0A1Q8ECG2_STRAI</name>